<dbReference type="EMBL" id="WTPX01000163">
    <property type="protein sequence ID" value="NNJ27523.1"/>
    <property type="molecule type" value="Genomic_DNA"/>
</dbReference>
<name>A0ABX1VHC0_9PLAN</name>
<protein>
    <submittedName>
        <fullName evidence="1">Uncharacterized protein</fullName>
    </submittedName>
</protein>
<evidence type="ECO:0000313" key="2">
    <source>
        <dbReference type="Proteomes" id="UP000609651"/>
    </source>
</evidence>
<dbReference type="RefSeq" id="WP_171189434.1">
    <property type="nucleotide sequence ID" value="NZ_WTPX01000163.1"/>
</dbReference>
<keyword evidence="2" id="KW-1185">Reference proteome</keyword>
<comment type="caution">
    <text evidence="1">The sequence shown here is derived from an EMBL/GenBank/DDBJ whole genome shotgun (WGS) entry which is preliminary data.</text>
</comment>
<organism evidence="1 2">
    <name type="scientific">Alienimonas chondri</name>
    <dbReference type="NCBI Taxonomy" id="2681879"/>
    <lineage>
        <taxon>Bacteria</taxon>
        <taxon>Pseudomonadati</taxon>
        <taxon>Planctomycetota</taxon>
        <taxon>Planctomycetia</taxon>
        <taxon>Planctomycetales</taxon>
        <taxon>Planctomycetaceae</taxon>
        <taxon>Alienimonas</taxon>
    </lineage>
</organism>
<gene>
    <name evidence="1" type="ORF">LzC2_36280</name>
</gene>
<evidence type="ECO:0000313" key="1">
    <source>
        <dbReference type="EMBL" id="NNJ27523.1"/>
    </source>
</evidence>
<reference evidence="1 2" key="1">
    <citation type="journal article" date="2020" name="Syst. Appl. Microbiol.">
        <title>Alienimonas chondri sp. nov., a novel planctomycete isolated from the biofilm of the red alga Chondrus crispus.</title>
        <authorList>
            <person name="Vitorino I."/>
            <person name="Albuquerque L."/>
            <person name="Wiegand S."/>
            <person name="Kallscheuer N."/>
            <person name="da Costa M.S."/>
            <person name="Lobo-da-Cunha A."/>
            <person name="Jogler C."/>
            <person name="Lage O.M."/>
        </authorList>
    </citation>
    <scope>NUCLEOTIDE SEQUENCE [LARGE SCALE GENOMIC DNA]</scope>
    <source>
        <strain evidence="1 2">LzC2</strain>
    </source>
</reference>
<dbReference type="Proteomes" id="UP000609651">
    <property type="component" value="Unassembled WGS sequence"/>
</dbReference>
<sequence>MFDFLFRRGNASNRWSRPPGLELTVELSPPAINGTPLGSHVEDFSFLGRSSLGGPGWLEFGDLGVALDLEDDGTCSGFQVVFEDPDGRFQAFSGRLAVGRATVRPADLVDELGAPYWDDRDEDESVVYYEFSDYEIQLERTLEGENQRIIVTNQPAMADADHRRRCNVDKPWPPS</sequence>
<accession>A0ABX1VHC0</accession>
<proteinExistence type="predicted"/>